<dbReference type="SUPFAM" id="SSF56672">
    <property type="entry name" value="DNA/RNA polymerases"/>
    <property type="match status" value="1"/>
</dbReference>
<keyword evidence="3" id="KW-1185">Reference proteome</keyword>
<reference evidence="3" key="1">
    <citation type="journal article" date="2019" name="Plant Biotechnol. J.">
        <title>Genome sequencing of the Australian wild diploid species Gossypium australe highlights disease resistance and delayed gland morphogenesis.</title>
        <authorList>
            <person name="Cai Y."/>
            <person name="Cai X."/>
            <person name="Wang Q."/>
            <person name="Wang P."/>
            <person name="Zhang Y."/>
            <person name="Cai C."/>
            <person name="Xu Y."/>
            <person name="Wang K."/>
            <person name="Zhou Z."/>
            <person name="Wang C."/>
            <person name="Geng S."/>
            <person name="Li B."/>
            <person name="Dong Q."/>
            <person name="Hou Y."/>
            <person name="Wang H."/>
            <person name="Ai P."/>
            <person name="Liu Z."/>
            <person name="Yi F."/>
            <person name="Sun M."/>
            <person name="An G."/>
            <person name="Cheng J."/>
            <person name="Zhang Y."/>
            <person name="Shi Q."/>
            <person name="Xie Y."/>
            <person name="Shi X."/>
            <person name="Chang Y."/>
            <person name="Huang F."/>
            <person name="Chen Y."/>
            <person name="Hong S."/>
            <person name="Mi L."/>
            <person name="Sun Q."/>
            <person name="Zhang L."/>
            <person name="Zhou B."/>
            <person name="Peng R."/>
            <person name="Zhang X."/>
            <person name="Liu F."/>
        </authorList>
    </citation>
    <scope>NUCLEOTIDE SEQUENCE [LARGE SCALE GENOMIC DNA]</scope>
    <source>
        <strain evidence="3">cv. PA1801</strain>
    </source>
</reference>
<keyword evidence="2" id="KW-0548">Nucleotidyltransferase</keyword>
<sequence length="284" mass="32393">MKASGEDGFLAIFFQQFWHIVGDEVTDYCLGILNRGNCIYGAQSAFVQDKLILDNVLIAYEIFHTFRQKRVGKKGFMELKLDMSKVYDRVEWYFLKVMMLRMGFHTLWVENIMKCVISVSYSVIINGRSGQTFKPTRGIRQGDPLSPSLFLMFSEGLSALIRMALRDGSIKGAKVSRGGLSISHLLFSYDSILFGEASERGAQVLKSILREYERCSGQSANYDKSTVFYSSNTLEESRRVVSNILGVRNSNNMERYLGLPNVVGKNKKAFFQLLKDRMRQQIEN</sequence>
<proteinExistence type="predicted"/>
<evidence type="ECO:0000313" key="3">
    <source>
        <dbReference type="Proteomes" id="UP000325315"/>
    </source>
</evidence>
<dbReference type="Pfam" id="PF00078">
    <property type="entry name" value="RVT_1"/>
    <property type="match status" value="1"/>
</dbReference>
<dbReference type="Proteomes" id="UP000325315">
    <property type="component" value="Unassembled WGS sequence"/>
</dbReference>
<keyword evidence="2" id="KW-0808">Transferase</keyword>
<dbReference type="AlphaFoldDB" id="A0A5B6VPY7"/>
<evidence type="ECO:0000313" key="2">
    <source>
        <dbReference type="EMBL" id="KAA3471190.1"/>
    </source>
</evidence>
<evidence type="ECO:0000259" key="1">
    <source>
        <dbReference type="PROSITE" id="PS50878"/>
    </source>
</evidence>
<dbReference type="PANTHER" id="PTHR46890:SF48">
    <property type="entry name" value="RNA-DIRECTED DNA POLYMERASE"/>
    <property type="match status" value="1"/>
</dbReference>
<organism evidence="2 3">
    <name type="scientific">Gossypium australe</name>
    <dbReference type="NCBI Taxonomy" id="47621"/>
    <lineage>
        <taxon>Eukaryota</taxon>
        <taxon>Viridiplantae</taxon>
        <taxon>Streptophyta</taxon>
        <taxon>Embryophyta</taxon>
        <taxon>Tracheophyta</taxon>
        <taxon>Spermatophyta</taxon>
        <taxon>Magnoliopsida</taxon>
        <taxon>eudicotyledons</taxon>
        <taxon>Gunneridae</taxon>
        <taxon>Pentapetalae</taxon>
        <taxon>rosids</taxon>
        <taxon>malvids</taxon>
        <taxon>Malvales</taxon>
        <taxon>Malvaceae</taxon>
        <taxon>Malvoideae</taxon>
        <taxon>Gossypium</taxon>
    </lineage>
</organism>
<dbReference type="InterPro" id="IPR052343">
    <property type="entry name" value="Retrotransposon-Effector_Assoc"/>
</dbReference>
<dbReference type="PANTHER" id="PTHR46890">
    <property type="entry name" value="NON-LTR RETROLELEMENT REVERSE TRANSCRIPTASE-LIKE PROTEIN-RELATED"/>
    <property type="match status" value="1"/>
</dbReference>
<gene>
    <name evidence="2" type="ORF">EPI10_016833</name>
</gene>
<accession>A0A5B6VPY7</accession>
<feature type="domain" description="Reverse transcriptase" evidence="1">
    <location>
        <begin position="1"/>
        <end position="261"/>
    </location>
</feature>
<name>A0A5B6VPY7_9ROSI</name>
<protein>
    <submittedName>
        <fullName evidence="2">Reverse transcriptase</fullName>
    </submittedName>
</protein>
<dbReference type="EMBL" id="SMMG02000006">
    <property type="protein sequence ID" value="KAA3471190.1"/>
    <property type="molecule type" value="Genomic_DNA"/>
</dbReference>
<dbReference type="GO" id="GO:0003964">
    <property type="term" value="F:RNA-directed DNA polymerase activity"/>
    <property type="evidence" value="ECO:0007669"/>
    <property type="project" value="UniProtKB-KW"/>
</dbReference>
<keyword evidence="2" id="KW-0695">RNA-directed DNA polymerase</keyword>
<dbReference type="InterPro" id="IPR043502">
    <property type="entry name" value="DNA/RNA_pol_sf"/>
</dbReference>
<dbReference type="PROSITE" id="PS50878">
    <property type="entry name" value="RT_POL"/>
    <property type="match status" value="1"/>
</dbReference>
<dbReference type="InterPro" id="IPR000477">
    <property type="entry name" value="RT_dom"/>
</dbReference>
<comment type="caution">
    <text evidence="2">The sequence shown here is derived from an EMBL/GenBank/DDBJ whole genome shotgun (WGS) entry which is preliminary data.</text>
</comment>
<dbReference type="OrthoDB" id="1305671at2759"/>